<comment type="caution">
    <text evidence="2">The sequence shown here is derived from an EMBL/GenBank/DDBJ whole genome shotgun (WGS) entry which is preliminary data.</text>
</comment>
<dbReference type="Proteomes" id="UP000471640">
    <property type="component" value="Unassembled WGS sequence"/>
</dbReference>
<evidence type="ECO:0000313" key="2">
    <source>
        <dbReference type="EMBL" id="NEX23305.1"/>
    </source>
</evidence>
<accession>A0A6P1E6Y0</accession>
<dbReference type="RefSeq" id="WP_164656743.1">
    <property type="nucleotide sequence ID" value="NZ_JAAIJR010000182.1"/>
</dbReference>
<dbReference type="SUPFAM" id="SSF55424">
    <property type="entry name" value="FAD/NAD-linked reductases, dimerisation (C-terminal) domain"/>
    <property type="match status" value="1"/>
</dbReference>
<gene>
    <name evidence="2" type="ORF">G3480_23910</name>
</gene>
<organism evidence="2 3">
    <name type="scientific">Thiorhodococcus mannitoliphagus</name>
    <dbReference type="NCBI Taxonomy" id="329406"/>
    <lineage>
        <taxon>Bacteria</taxon>
        <taxon>Pseudomonadati</taxon>
        <taxon>Pseudomonadota</taxon>
        <taxon>Gammaproteobacteria</taxon>
        <taxon>Chromatiales</taxon>
        <taxon>Chromatiaceae</taxon>
        <taxon>Thiorhodococcus</taxon>
    </lineage>
</organism>
<dbReference type="AlphaFoldDB" id="A0A6P1E6Y0"/>
<proteinExistence type="predicted"/>
<dbReference type="EMBL" id="JAAIJR010000182">
    <property type="protein sequence ID" value="NEX23305.1"/>
    <property type="molecule type" value="Genomic_DNA"/>
</dbReference>
<sequence length="78" mass="8258">MGSKLLVGKRVADRKSGRVLGFQCIGPGNAGKGVATVATAIRGKLTIEELASLNLPYTLPHSLALEQPRTNLPALTYR</sequence>
<dbReference type="Gene3D" id="3.30.390.30">
    <property type="match status" value="1"/>
</dbReference>
<protein>
    <recommendedName>
        <fullName evidence="1">Pyridine nucleotide-disulphide oxidoreductase dimerisation domain-containing protein</fullName>
    </recommendedName>
</protein>
<reference evidence="2 3" key="2">
    <citation type="submission" date="2020-02" db="EMBL/GenBank/DDBJ databases">
        <title>Genome sequences of Thiorhodococcus mannitoliphagus and Thiorhodococcus minor, purple sulfur photosynthetic bacteria in the gammaproteobacterial family, Chromatiaceae.</title>
        <authorList>
            <person name="Aviles F.A."/>
            <person name="Meyer T.E."/>
            <person name="Kyndt J.A."/>
        </authorList>
    </citation>
    <scope>NUCLEOTIDE SEQUENCE [LARGE SCALE GENOMIC DNA]</scope>
    <source>
        <strain evidence="2 3">DSM 18266</strain>
    </source>
</reference>
<evidence type="ECO:0000259" key="1">
    <source>
        <dbReference type="Pfam" id="PF02852"/>
    </source>
</evidence>
<dbReference type="InterPro" id="IPR004099">
    <property type="entry name" value="Pyr_nucl-diS_OxRdtase_dimer"/>
</dbReference>
<name>A0A6P1E6Y0_9GAMM</name>
<feature type="domain" description="Pyridine nucleotide-disulphide oxidoreductase dimerisation" evidence="1">
    <location>
        <begin position="9"/>
        <end position="52"/>
    </location>
</feature>
<dbReference type="InterPro" id="IPR016156">
    <property type="entry name" value="FAD/NAD-linked_Rdtase_dimer_sf"/>
</dbReference>
<dbReference type="Pfam" id="PF02852">
    <property type="entry name" value="Pyr_redox_dim"/>
    <property type="match status" value="1"/>
</dbReference>
<keyword evidence="3" id="KW-1185">Reference proteome</keyword>
<evidence type="ECO:0000313" key="3">
    <source>
        <dbReference type="Proteomes" id="UP000471640"/>
    </source>
</evidence>
<reference evidence="3" key="1">
    <citation type="journal article" date="2020" name="Microbiol. Resour. Announc.">
        <title>Draft Genome Sequences of Thiorhodococcus mannitoliphagus and Thiorhodococcus minor, Purple Sulfur Photosynthetic Bacteria in the Gammaproteobacterial Family Chromatiaceae.</title>
        <authorList>
            <person name="Aviles F.A."/>
            <person name="Meyer T.E."/>
            <person name="Kyndt J.A."/>
        </authorList>
    </citation>
    <scope>NUCLEOTIDE SEQUENCE [LARGE SCALE GENOMIC DNA]</scope>
    <source>
        <strain evidence="3">DSM 18266</strain>
    </source>
</reference>